<evidence type="ECO:0000256" key="2">
    <source>
        <dbReference type="SAM" id="MobiDB-lite"/>
    </source>
</evidence>
<dbReference type="SMART" id="SM00343">
    <property type="entry name" value="ZnF_C2HC"/>
    <property type="match status" value="1"/>
</dbReference>
<proteinExistence type="predicted"/>
<accession>A0A8C6T783</accession>
<dbReference type="PROSITE" id="PS50158">
    <property type="entry name" value="ZF_CCHC"/>
    <property type="match status" value="1"/>
</dbReference>
<reference evidence="4" key="2">
    <citation type="submission" date="2025-09" db="UniProtKB">
        <authorList>
            <consortium name="Ensembl"/>
        </authorList>
    </citation>
    <scope>IDENTIFICATION</scope>
</reference>
<keyword evidence="5" id="KW-1185">Reference proteome</keyword>
<name>A0A8C6T783_9GOBI</name>
<dbReference type="Pfam" id="PF00098">
    <property type="entry name" value="zf-CCHC"/>
    <property type="match status" value="1"/>
</dbReference>
<evidence type="ECO:0000256" key="1">
    <source>
        <dbReference type="PROSITE-ProRule" id="PRU00047"/>
    </source>
</evidence>
<dbReference type="SUPFAM" id="SSF57756">
    <property type="entry name" value="Retrovirus zinc finger-like domains"/>
    <property type="match status" value="1"/>
</dbReference>
<evidence type="ECO:0000259" key="3">
    <source>
        <dbReference type="PROSITE" id="PS50158"/>
    </source>
</evidence>
<keyword evidence="1" id="KW-0479">Metal-binding</keyword>
<dbReference type="AlphaFoldDB" id="A0A8C6T783"/>
<dbReference type="Proteomes" id="UP000694523">
    <property type="component" value="Unplaced"/>
</dbReference>
<dbReference type="GO" id="GO:0008270">
    <property type="term" value="F:zinc ion binding"/>
    <property type="evidence" value="ECO:0007669"/>
    <property type="project" value="UniProtKB-KW"/>
</dbReference>
<protein>
    <recommendedName>
        <fullName evidence="3">CCHC-type domain-containing protein</fullName>
    </recommendedName>
</protein>
<dbReference type="InterPro" id="IPR001878">
    <property type="entry name" value="Znf_CCHC"/>
</dbReference>
<evidence type="ECO:0000313" key="5">
    <source>
        <dbReference type="Proteomes" id="UP000694523"/>
    </source>
</evidence>
<keyword evidence="1" id="KW-0862">Zinc</keyword>
<feature type="domain" description="CCHC-type" evidence="3">
    <location>
        <begin position="77"/>
        <end position="91"/>
    </location>
</feature>
<dbReference type="GO" id="GO:0003676">
    <property type="term" value="F:nucleic acid binding"/>
    <property type="evidence" value="ECO:0007669"/>
    <property type="project" value="InterPro"/>
</dbReference>
<dbReference type="Ensembl" id="ENSNMLT00000017669.1">
    <property type="protein sequence ID" value="ENSNMLP00000015717.1"/>
    <property type="gene ID" value="ENSNMLG00000010414.1"/>
</dbReference>
<sequence length="152" mass="16811">MATMKLQLQKLQMVMQPQQTQGAPATPAVQKNQPSSIPAAPVVIYNTAPFANTQGRRGQGGFGRGRGNNVGKRYDQCHACGKMGHWARKCRTVLQGQAYGYNQQGNPQQMYGQPMGETHGKNSIPFPRRCTRFKGTNNNILGSSPHRSRKRK</sequence>
<dbReference type="Gene3D" id="4.10.60.10">
    <property type="entry name" value="Zinc finger, CCHC-type"/>
    <property type="match status" value="1"/>
</dbReference>
<keyword evidence="1" id="KW-0863">Zinc-finger</keyword>
<reference evidence="4" key="1">
    <citation type="submission" date="2025-08" db="UniProtKB">
        <authorList>
            <consortium name="Ensembl"/>
        </authorList>
    </citation>
    <scope>IDENTIFICATION</scope>
</reference>
<evidence type="ECO:0000313" key="4">
    <source>
        <dbReference type="Ensembl" id="ENSNMLP00000015717.1"/>
    </source>
</evidence>
<dbReference type="InterPro" id="IPR036875">
    <property type="entry name" value="Znf_CCHC_sf"/>
</dbReference>
<feature type="region of interest" description="Disordered" evidence="2">
    <location>
        <begin position="131"/>
        <end position="152"/>
    </location>
</feature>
<organism evidence="4 5">
    <name type="scientific">Neogobius melanostomus</name>
    <name type="common">round goby</name>
    <dbReference type="NCBI Taxonomy" id="47308"/>
    <lineage>
        <taxon>Eukaryota</taxon>
        <taxon>Metazoa</taxon>
        <taxon>Chordata</taxon>
        <taxon>Craniata</taxon>
        <taxon>Vertebrata</taxon>
        <taxon>Euteleostomi</taxon>
        <taxon>Actinopterygii</taxon>
        <taxon>Neopterygii</taxon>
        <taxon>Teleostei</taxon>
        <taxon>Neoteleostei</taxon>
        <taxon>Acanthomorphata</taxon>
        <taxon>Gobiaria</taxon>
        <taxon>Gobiiformes</taxon>
        <taxon>Gobioidei</taxon>
        <taxon>Gobiidae</taxon>
        <taxon>Benthophilinae</taxon>
        <taxon>Neogobiini</taxon>
        <taxon>Neogobius</taxon>
    </lineage>
</organism>